<organism evidence="13 14">
    <name type="scientific">Ranitomeya imitator</name>
    <name type="common">mimic poison frog</name>
    <dbReference type="NCBI Taxonomy" id="111125"/>
    <lineage>
        <taxon>Eukaryota</taxon>
        <taxon>Metazoa</taxon>
        <taxon>Chordata</taxon>
        <taxon>Craniata</taxon>
        <taxon>Vertebrata</taxon>
        <taxon>Euteleostomi</taxon>
        <taxon>Amphibia</taxon>
        <taxon>Batrachia</taxon>
        <taxon>Anura</taxon>
        <taxon>Neobatrachia</taxon>
        <taxon>Hyloidea</taxon>
        <taxon>Dendrobatidae</taxon>
        <taxon>Dendrobatinae</taxon>
        <taxon>Ranitomeya</taxon>
    </lineage>
</organism>
<comment type="caution">
    <text evidence="13">The sequence shown here is derived from an EMBL/GenBank/DDBJ whole genome shotgun (WGS) entry which is preliminary data.</text>
</comment>
<keyword evidence="14" id="KW-1185">Reference proteome</keyword>
<keyword evidence="7" id="KW-0399">Innate immunity</keyword>
<dbReference type="InterPro" id="IPR009938">
    <property type="entry name" value="Nmi/IFP35_N"/>
</dbReference>
<evidence type="ECO:0000313" key="14">
    <source>
        <dbReference type="Proteomes" id="UP001176940"/>
    </source>
</evidence>
<evidence type="ECO:0000256" key="10">
    <source>
        <dbReference type="SAM" id="Coils"/>
    </source>
</evidence>
<dbReference type="Proteomes" id="UP001176940">
    <property type="component" value="Unassembled WGS sequence"/>
</dbReference>
<dbReference type="InterPro" id="IPR035979">
    <property type="entry name" value="RBD_domain_sf"/>
</dbReference>
<evidence type="ECO:0000256" key="6">
    <source>
        <dbReference type="ARBA" id="ARBA00022525"/>
    </source>
</evidence>
<dbReference type="SUPFAM" id="SSF54928">
    <property type="entry name" value="RNA-binding domain, RBD"/>
    <property type="match status" value="1"/>
</dbReference>
<evidence type="ECO:0000256" key="2">
    <source>
        <dbReference type="ARBA" id="ARBA00004496"/>
    </source>
</evidence>
<keyword evidence="8" id="KW-0391">Immunity</keyword>
<dbReference type="PANTHER" id="PTHR15225:SF4">
    <property type="entry name" value="N-MYC-INTERACTOR"/>
    <property type="match status" value="1"/>
</dbReference>
<dbReference type="InterPro" id="IPR012677">
    <property type="entry name" value="Nucleotide-bd_a/b_plait_sf"/>
</dbReference>
<evidence type="ECO:0000259" key="11">
    <source>
        <dbReference type="Pfam" id="PF07292"/>
    </source>
</evidence>
<feature type="domain" description="Nmi/IFP 35" evidence="12">
    <location>
        <begin position="80"/>
        <end position="152"/>
    </location>
</feature>
<feature type="coiled-coil region" evidence="10">
    <location>
        <begin position="1"/>
        <end position="105"/>
    </location>
</feature>
<dbReference type="PANTHER" id="PTHR15225">
    <property type="entry name" value="INTERFERON-INDUCED PROTEIN 35/NMI N-MYC/STAT INTERACTING PROTEIN"/>
    <property type="match status" value="1"/>
</dbReference>
<keyword evidence="9" id="KW-0539">Nucleus</keyword>
<evidence type="ECO:0000256" key="4">
    <source>
        <dbReference type="ARBA" id="ARBA00010081"/>
    </source>
</evidence>
<gene>
    <name evidence="13" type="ORF">RIMI_LOCUS4091598</name>
</gene>
<feature type="domain" description="NID" evidence="11">
    <location>
        <begin position="153"/>
        <end position="241"/>
    </location>
</feature>
<evidence type="ECO:0008006" key="15">
    <source>
        <dbReference type="Google" id="ProtNLM"/>
    </source>
</evidence>
<protein>
    <recommendedName>
        <fullName evidence="15">N-myc-interactor</fullName>
    </recommendedName>
</protein>
<evidence type="ECO:0000259" key="12">
    <source>
        <dbReference type="Pfam" id="PF07334"/>
    </source>
</evidence>
<name>A0ABN9L0D8_9NEOB</name>
<dbReference type="InterPro" id="IPR009909">
    <property type="entry name" value="Nmi/IFP35_dom"/>
</dbReference>
<evidence type="ECO:0000256" key="7">
    <source>
        <dbReference type="ARBA" id="ARBA00022588"/>
    </source>
</evidence>
<sequence length="357" mass="41026">METILQLREELQKLKEQCEEEESRKSMATLQKLEADDLKKEAEKQMNGLVEKSSEIEAAMTERNAHYNWEMQDLERERDELMRNIEKLDCRMKECRKAFEKTRSELQVDNKLPHKDINYTKEEPTAGNQNMSDISYSCQIVVQNPYILQAGQALITFENEEVAQGVIEKGKHNVEFTNGWEELRAYRVQLGRALTFEVNMTISNTKVLVFNLPMNLTEETLKDKLELTFYKSNVGGGEIESVEHNRNNNTACITYKEDGVAHRVLKTNQHLLTAGGAEYKIGISPVIKIELNKLQVYSGFCRKTVLLVEIRNQKDSEDDIQDLAQIHFQKQSNGGGEVECLAFSHKSKLAHFEVDMA</sequence>
<comment type="subcellular location">
    <subcellularLocation>
        <location evidence="2">Cytoplasm</location>
    </subcellularLocation>
    <subcellularLocation>
        <location evidence="1">Nucleus</location>
    </subcellularLocation>
    <subcellularLocation>
        <location evidence="3">Secreted</location>
    </subcellularLocation>
</comment>
<dbReference type="Pfam" id="PF07292">
    <property type="entry name" value="NID"/>
    <property type="match status" value="2"/>
</dbReference>
<comment type="similarity">
    <text evidence="4">Belongs to the NMI family.</text>
</comment>
<reference evidence="13" key="1">
    <citation type="submission" date="2023-07" db="EMBL/GenBank/DDBJ databases">
        <authorList>
            <person name="Stuckert A."/>
        </authorList>
    </citation>
    <scope>NUCLEOTIDE SEQUENCE</scope>
</reference>
<keyword evidence="5" id="KW-0963">Cytoplasm</keyword>
<dbReference type="EMBL" id="CAUEEQ010006445">
    <property type="protein sequence ID" value="CAJ0930035.1"/>
    <property type="molecule type" value="Genomic_DNA"/>
</dbReference>
<dbReference type="Gene3D" id="3.30.70.330">
    <property type="match status" value="1"/>
</dbReference>
<evidence type="ECO:0000256" key="1">
    <source>
        <dbReference type="ARBA" id="ARBA00004123"/>
    </source>
</evidence>
<feature type="domain" description="NID" evidence="11">
    <location>
        <begin position="251"/>
        <end position="339"/>
    </location>
</feature>
<dbReference type="Pfam" id="PF07334">
    <property type="entry name" value="IFP_35_N"/>
    <property type="match status" value="1"/>
</dbReference>
<evidence type="ECO:0000313" key="13">
    <source>
        <dbReference type="EMBL" id="CAJ0930035.1"/>
    </source>
</evidence>
<keyword evidence="6" id="KW-0964">Secreted</keyword>
<accession>A0ABN9L0D8</accession>
<evidence type="ECO:0000256" key="8">
    <source>
        <dbReference type="ARBA" id="ARBA00022859"/>
    </source>
</evidence>
<evidence type="ECO:0000256" key="5">
    <source>
        <dbReference type="ARBA" id="ARBA00022490"/>
    </source>
</evidence>
<keyword evidence="10" id="KW-0175">Coiled coil</keyword>
<proteinExistence type="inferred from homology"/>
<evidence type="ECO:0000256" key="3">
    <source>
        <dbReference type="ARBA" id="ARBA00004613"/>
    </source>
</evidence>
<evidence type="ECO:0000256" key="9">
    <source>
        <dbReference type="ARBA" id="ARBA00023242"/>
    </source>
</evidence>